<protein>
    <submittedName>
        <fullName evidence="14">COX15/CtaA family protein</fullName>
    </submittedName>
</protein>
<evidence type="ECO:0000256" key="6">
    <source>
        <dbReference type="ARBA" id="ARBA00023002"/>
    </source>
</evidence>
<feature type="transmembrane region" description="Helical" evidence="13">
    <location>
        <begin position="264"/>
        <end position="284"/>
    </location>
</feature>
<dbReference type="InterPro" id="IPR050450">
    <property type="entry name" value="COX15/CtaA_HemeA_synthase"/>
</dbReference>
<keyword evidence="3 13" id="KW-0812">Transmembrane</keyword>
<dbReference type="RefSeq" id="WP_219080419.1">
    <property type="nucleotide sequence ID" value="NZ_CP079216.1"/>
</dbReference>
<feature type="transmembrane region" description="Helical" evidence="13">
    <location>
        <begin position="128"/>
        <end position="150"/>
    </location>
</feature>
<organism evidence="14 15">
    <name type="scientific">Tessaracoccus palaemonis</name>
    <dbReference type="NCBI Taxonomy" id="2829499"/>
    <lineage>
        <taxon>Bacteria</taxon>
        <taxon>Bacillati</taxon>
        <taxon>Actinomycetota</taxon>
        <taxon>Actinomycetes</taxon>
        <taxon>Propionibacteriales</taxon>
        <taxon>Propionibacteriaceae</taxon>
        <taxon>Tessaracoccus</taxon>
    </lineage>
</organism>
<comment type="pathway">
    <text evidence="11">Porphyrin-containing compound metabolism.</text>
</comment>
<dbReference type="InterPro" id="IPR003780">
    <property type="entry name" value="COX15/CtaA_fam"/>
</dbReference>
<evidence type="ECO:0000256" key="13">
    <source>
        <dbReference type="SAM" id="Phobius"/>
    </source>
</evidence>
<evidence type="ECO:0000256" key="4">
    <source>
        <dbReference type="ARBA" id="ARBA00022723"/>
    </source>
</evidence>
<proteinExistence type="predicted"/>
<dbReference type="PANTHER" id="PTHR35457:SF1">
    <property type="entry name" value="HEME A SYNTHASE"/>
    <property type="match status" value="1"/>
</dbReference>
<feature type="transmembrane region" description="Helical" evidence="13">
    <location>
        <begin position="99"/>
        <end position="122"/>
    </location>
</feature>
<keyword evidence="9 13" id="KW-0472">Membrane</keyword>
<dbReference type="EMBL" id="CP079216">
    <property type="protein sequence ID" value="QXT61970.1"/>
    <property type="molecule type" value="Genomic_DNA"/>
</dbReference>
<dbReference type="Proteomes" id="UP000824504">
    <property type="component" value="Chromosome"/>
</dbReference>
<evidence type="ECO:0000256" key="5">
    <source>
        <dbReference type="ARBA" id="ARBA00022989"/>
    </source>
</evidence>
<evidence type="ECO:0000313" key="14">
    <source>
        <dbReference type="EMBL" id="QXT61970.1"/>
    </source>
</evidence>
<keyword evidence="7" id="KW-0408">Iron</keyword>
<evidence type="ECO:0000256" key="7">
    <source>
        <dbReference type="ARBA" id="ARBA00023004"/>
    </source>
</evidence>
<evidence type="ECO:0000256" key="3">
    <source>
        <dbReference type="ARBA" id="ARBA00022692"/>
    </source>
</evidence>
<evidence type="ECO:0000256" key="11">
    <source>
        <dbReference type="ARBA" id="ARBA00023444"/>
    </source>
</evidence>
<keyword evidence="10" id="KW-1015">Disulfide bond</keyword>
<evidence type="ECO:0000256" key="2">
    <source>
        <dbReference type="ARBA" id="ARBA00022475"/>
    </source>
</evidence>
<keyword evidence="4" id="KW-0479">Metal-binding</keyword>
<feature type="transmembrane region" description="Helical" evidence="13">
    <location>
        <begin position="240"/>
        <end position="258"/>
    </location>
</feature>
<keyword evidence="15" id="KW-1185">Reference proteome</keyword>
<accession>A0ABX8SFB5</accession>
<keyword evidence="5 13" id="KW-1133">Transmembrane helix</keyword>
<feature type="transmembrane region" description="Helical" evidence="13">
    <location>
        <begin position="74"/>
        <end position="92"/>
    </location>
</feature>
<evidence type="ECO:0000256" key="9">
    <source>
        <dbReference type="ARBA" id="ARBA00023136"/>
    </source>
</evidence>
<evidence type="ECO:0000256" key="12">
    <source>
        <dbReference type="SAM" id="MobiDB-lite"/>
    </source>
</evidence>
<keyword evidence="2" id="KW-1003">Cell membrane</keyword>
<evidence type="ECO:0000256" key="8">
    <source>
        <dbReference type="ARBA" id="ARBA00023133"/>
    </source>
</evidence>
<feature type="compositionally biased region" description="Low complexity" evidence="12">
    <location>
        <begin position="289"/>
        <end position="299"/>
    </location>
</feature>
<feature type="transmembrane region" description="Helical" evidence="13">
    <location>
        <begin position="162"/>
        <end position="185"/>
    </location>
</feature>
<feature type="region of interest" description="Disordered" evidence="12">
    <location>
        <begin position="289"/>
        <end position="309"/>
    </location>
</feature>
<feature type="transmembrane region" description="Helical" evidence="13">
    <location>
        <begin position="205"/>
        <end position="228"/>
    </location>
</feature>
<sequence length="309" mass="32710">MDLMKKLVAGEKALRRWLWASLVGNMAIVVTGAIVRLTSSGLGCPTWPKCTDESYVPHPESGIHGLIEFGNRTLTFVLIAVALGAFFAAWVNRGRRSTLWRLTLGIGIGIPFQGVIGGFTVWSGLNPFVVALHLLLSVVLIVLCVLALRIGYRVVPTPVGRAARLVVLATFAATMLSIWVGTVVTGSGPHAGDLDAVRTGFDIEVVSRLHGLSAWLVVACTVASLWLLRGTGRPAHATRLLLGTVLLQGVIGYTQYFLGVPAWIVALHMVGMTLVAAASAWLLFSTAGSPAAPTTTDPSRSVHAESGTD</sequence>
<feature type="transmembrane region" description="Helical" evidence="13">
    <location>
        <begin position="16"/>
        <end position="35"/>
    </location>
</feature>
<evidence type="ECO:0000256" key="1">
    <source>
        <dbReference type="ARBA" id="ARBA00004141"/>
    </source>
</evidence>
<reference evidence="14 15" key="1">
    <citation type="submission" date="2021-07" db="EMBL/GenBank/DDBJ databases">
        <title>complete genome sequencing of Tessaracoccus sp.J1M15.</title>
        <authorList>
            <person name="Bae J.-W."/>
            <person name="Kim D.-y."/>
        </authorList>
    </citation>
    <scope>NUCLEOTIDE SEQUENCE [LARGE SCALE GENOMIC DNA]</scope>
    <source>
        <strain evidence="14 15">J1M15</strain>
    </source>
</reference>
<dbReference type="Pfam" id="PF02628">
    <property type="entry name" value="COX15-CtaA"/>
    <property type="match status" value="1"/>
</dbReference>
<keyword evidence="8" id="KW-0350">Heme biosynthesis</keyword>
<gene>
    <name evidence="14" type="ORF">KDB89_09245</name>
</gene>
<evidence type="ECO:0000256" key="10">
    <source>
        <dbReference type="ARBA" id="ARBA00023157"/>
    </source>
</evidence>
<keyword evidence="6" id="KW-0560">Oxidoreductase</keyword>
<comment type="subcellular location">
    <subcellularLocation>
        <location evidence="1">Membrane</location>
        <topology evidence="1">Multi-pass membrane protein</topology>
    </subcellularLocation>
</comment>
<dbReference type="PANTHER" id="PTHR35457">
    <property type="entry name" value="HEME A SYNTHASE"/>
    <property type="match status" value="1"/>
</dbReference>
<name>A0ABX8SFB5_9ACTN</name>
<evidence type="ECO:0000313" key="15">
    <source>
        <dbReference type="Proteomes" id="UP000824504"/>
    </source>
</evidence>